<dbReference type="PROSITE" id="PS51186">
    <property type="entry name" value="GNAT"/>
    <property type="match status" value="1"/>
</dbReference>
<dbReference type="PANTHER" id="PTHR43626">
    <property type="entry name" value="ACYL-COA N-ACYLTRANSFERASE"/>
    <property type="match status" value="1"/>
</dbReference>
<dbReference type="InterPro" id="IPR000182">
    <property type="entry name" value="GNAT_dom"/>
</dbReference>
<dbReference type="InterPro" id="IPR016181">
    <property type="entry name" value="Acyl_CoA_acyltransferase"/>
</dbReference>
<name>A0ABS3W3Q3_9BACL</name>
<reference evidence="4 5" key="1">
    <citation type="submission" date="2021-03" db="EMBL/GenBank/DDBJ databases">
        <title>Paenibacillus artemisicola MWE-103 whole genome sequence.</title>
        <authorList>
            <person name="Ham Y.J."/>
        </authorList>
    </citation>
    <scope>NUCLEOTIDE SEQUENCE [LARGE SCALE GENOMIC DNA]</scope>
    <source>
        <strain evidence="4 5">MWE-103</strain>
    </source>
</reference>
<evidence type="ECO:0000256" key="2">
    <source>
        <dbReference type="ARBA" id="ARBA00023315"/>
    </source>
</evidence>
<evidence type="ECO:0000313" key="5">
    <source>
        <dbReference type="Proteomes" id="UP000670947"/>
    </source>
</evidence>
<evidence type="ECO:0000256" key="1">
    <source>
        <dbReference type="ARBA" id="ARBA00022679"/>
    </source>
</evidence>
<keyword evidence="2 4" id="KW-0012">Acyltransferase</keyword>
<keyword evidence="1 4" id="KW-0808">Transferase</keyword>
<dbReference type="Pfam" id="PF00583">
    <property type="entry name" value="Acetyltransf_1"/>
    <property type="match status" value="1"/>
</dbReference>
<feature type="domain" description="N-acetyltransferase" evidence="3">
    <location>
        <begin position="1"/>
        <end position="131"/>
    </location>
</feature>
<sequence length="131" mass="14766">MKHIVEINLPIAPDEVPALRERIGWEGRRGDYPRLFERCNFWGGCRDERAQLIAFGYISGMGLQHGYLEDVMVDPGYRHSGLGRALVRSLLEEAERFGLEIVTLTFDAKLTAFYEGAGFDSCAGGVWRRNG</sequence>
<dbReference type="GO" id="GO:0016746">
    <property type="term" value="F:acyltransferase activity"/>
    <property type="evidence" value="ECO:0007669"/>
    <property type="project" value="UniProtKB-KW"/>
</dbReference>
<dbReference type="Gene3D" id="3.40.630.30">
    <property type="match status" value="1"/>
</dbReference>
<dbReference type="Proteomes" id="UP000670947">
    <property type="component" value="Unassembled WGS sequence"/>
</dbReference>
<dbReference type="SUPFAM" id="SSF55729">
    <property type="entry name" value="Acyl-CoA N-acyltransferases (Nat)"/>
    <property type="match status" value="1"/>
</dbReference>
<organism evidence="4 5">
    <name type="scientific">Paenibacillus artemisiicola</name>
    <dbReference type="NCBI Taxonomy" id="1172618"/>
    <lineage>
        <taxon>Bacteria</taxon>
        <taxon>Bacillati</taxon>
        <taxon>Bacillota</taxon>
        <taxon>Bacilli</taxon>
        <taxon>Bacillales</taxon>
        <taxon>Paenibacillaceae</taxon>
        <taxon>Paenibacillus</taxon>
    </lineage>
</organism>
<dbReference type="InterPro" id="IPR045039">
    <property type="entry name" value="NSI-like"/>
</dbReference>
<evidence type="ECO:0000259" key="3">
    <source>
        <dbReference type="PROSITE" id="PS51186"/>
    </source>
</evidence>
<dbReference type="PANTHER" id="PTHR43626:SF4">
    <property type="entry name" value="GCN5-RELATED N-ACETYLTRANSFERASE 2, CHLOROPLASTIC"/>
    <property type="match status" value="1"/>
</dbReference>
<dbReference type="EMBL" id="JAGGDJ010000001">
    <property type="protein sequence ID" value="MBO7742934.1"/>
    <property type="molecule type" value="Genomic_DNA"/>
</dbReference>
<protein>
    <submittedName>
        <fullName evidence="4">GNAT family N-acetyltransferase</fullName>
        <ecNumber evidence="4">2.3.1.-</ecNumber>
    </submittedName>
</protein>
<comment type="caution">
    <text evidence="4">The sequence shown here is derived from an EMBL/GenBank/DDBJ whole genome shotgun (WGS) entry which is preliminary data.</text>
</comment>
<dbReference type="EC" id="2.3.1.-" evidence="4"/>
<keyword evidence="5" id="KW-1185">Reference proteome</keyword>
<accession>A0ABS3W3Q3</accession>
<dbReference type="CDD" id="cd04301">
    <property type="entry name" value="NAT_SF"/>
    <property type="match status" value="1"/>
</dbReference>
<gene>
    <name evidence="4" type="ORF">I8J29_01910</name>
</gene>
<dbReference type="RefSeq" id="WP_208845887.1">
    <property type="nucleotide sequence ID" value="NZ_JAGGDJ010000001.1"/>
</dbReference>
<proteinExistence type="predicted"/>
<evidence type="ECO:0000313" key="4">
    <source>
        <dbReference type="EMBL" id="MBO7742934.1"/>
    </source>
</evidence>